<evidence type="ECO:0000313" key="1">
    <source>
        <dbReference type="EMBL" id="GAE90040.1"/>
    </source>
</evidence>
<reference evidence="1" key="1">
    <citation type="journal article" date="2014" name="Genome Announc.">
        <title>Draft Genome Sequence of Clostridium straminisolvens Strain JCM 21531T, Isolated from a Cellulose-Degrading Bacterial Community.</title>
        <authorList>
            <person name="Yuki M."/>
            <person name="Oshima K."/>
            <person name="Suda W."/>
            <person name="Sakamoto M."/>
            <person name="Kitamura K."/>
            <person name="Iida T."/>
            <person name="Hattori M."/>
            <person name="Ohkuma M."/>
        </authorList>
    </citation>
    <scope>NUCLEOTIDE SEQUENCE [LARGE SCALE GENOMIC DNA]</scope>
    <source>
        <strain evidence="1">JCM 21531</strain>
    </source>
</reference>
<dbReference type="Proteomes" id="UP000019109">
    <property type="component" value="Unassembled WGS sequence"/>
</dbReference>
<dbReference type="AlphaFoldDB" id="W4V9G3"/>
<name>W4V9G3_9FIRM</name>
<gene>
    <name evidence="1" type="ORF">JCM21531_3621</name>
</gene>
<accession>W4V9G3</accession>
<organism evidence="1 2">
    <name type="scientific">Acetivibrio straminisolvens JCM 21531</name>
    <dbReference type="NCBI Taxonomy" id="1294263"/>
    <lineage>
        <taxon>Bacteria</taxon>
        <taxon>Bacillati</taxon>
        <taxon>Bacillota</taxon>
        <taxon>Clostridia</taxon>
        <taxon>Eubacteriales</taxon>
        <taxon>Oscillospiraceae</taxon>
        <taxon>Acetivibrio</taxon>
    </lineage>
</organism>
<dbReference type="PANTHER" id="PTHR36454">
    <property type="entry name" value="LMO2823 PROTEIN"/>
    <property type="match status" value="1"/>
</dbReference>
<dbReference type="EMBL" id="BAVR01000053">
    <property type="protein sequence ID" value="GAE90040.1"/>
    <property type="molecule type" value="Genomic_DNA"/>
</dbReference>
<sequence>MSVVACDQYTSEPEYWQEVEKKVGDSPSTLYLTFPEIYLEDTNAEERIKRINNEMRKYINEGVLVSQKPCVLLVDRSTSHTPSRKGLIIAVDLEKYDYTVGSQTLIRATEGTVIERLPPRVKIRENAILELPHVMILIDDPNKTVIEPLASKIDSFEKVYDFELMMNGGHIKGYRIDDEKTLEGILKAIEALADPEVFKSKYNVGDDKGVLLFAVGDGNHSLASAKVHWENVKKSLSEAEIENHPARFALVEIVNVHDDGIVFEPIHRVLFNIDTESVLNAMQDFYGSSCCSFEKYDSIKSVNERLKALKKENAVHSFGFVTDNGFGVFTVQNPKHNLEVATLQDFLDCYVGKHKESKVDYIHGEDVVTRLGSKPGNIGFYLPSMEKHDFFKTVIIDGVLPRKTFSMGEAEEKRFYLECRKIVKD</sequence>
<comment type="caution">
    <text evidence="1">The sequence shown here is derived from an EMBL/GenBank/DDBJ whole genome shotgun (WGS) entry which is preliminary data.</text>
</comment>
<dbReference type="OrthoDB" id="6396832at2"/>
<proteinExistence type="predicted"/>
<dbReference type="Pfam" id="PF06245">
    <property type="entry name" value="DUF1015"/>
    <property type="match status" value="1"/>
</dbReference>
<evidence type="ECO:0000313" key="2">
    <source>
        <dbReference type="Proteomes" id="UP000019109"/>
    </source>
</evidence>
<dbReference type="PANTHER" id="PTHR36454:SF1">
    <property type="entry name" value="DUF1015 DOMAIN-CONTAINING PROTEIN"/>
    <property type="match status" value="1"/>
</dbReference>
<keyword evidence="2" id="KW-1185">Reference proteome</keyword>
<dbReference type="InterPro" id="IPR008323">
    <property type="entry name" value="UCP033563"/>
</dbReference>
<protein>
    <recommendedName>
        <fullName evidence="3">DUF1015 domain-containing protein</fullName>
    </recommendedName>
</protein>
<evidence type="ECO:0008006" key="3">
    <source>
        <dbReference type="Google" id="ProtNLM"/>
    </source>
</evidence>
<dbReference type="STRING" id="1294263.JCM21531_3621"/>